<evidence type="ECO:0000256" key="3">
    <source>
        <dbReference type="ARBA" id="ARBA00022448"/>
    </source>
</evidence>
<keyword evidence="7 8" id="KW-0472">Membrane</keyword>
<organism evidence="9 10">
    <name type="scientific">Paenibacillus phytorum</name>
    <dbReference type="NCBI Taxonomy" id="2654977"/>
    <lineage>
        <taxon>Bacteria</taxon>
        <taxon>Bacillati</taxon>
        <taxon>Bacillota</taxon>
        <taxon>Bacilli</taxon>
        <taxon>Bacillales</taxon>
        <taxon>Paenibacillaceae</taxon>
        <taxon>Paenibacillus</taxon>
    </lineage>
</organism>
<feature type="transmembrane region" description="Helical" evidence="8">
    <location>
        <begin position="14"/>
        <end position="37"/>
    </location>
</feature>
<sequence length="372" mass="43239">MTKMEISDKPRKGLMFQAFLLIFVISKAQLGVGVLGFQRVIFKSAGHDAWISVIVSGLAAHLSIWLMIRTLAHYDSADLFGIHYALFGKWVGRILSLLFMTYFAFYVLTISRTYIETVQSWIFPDFPTWILMLLLITLIAYGLTGGIRVIIGMCLFGFVCWIMTTLFFYAAIKHAQWSFLLPVMEARPSQLLQGVSKMPLTLAGFEVIYFLYPFIRDQQNANRYAQIGVLLSNLFYLFVMVISIVYYSQNQMPKTIWATFSFLKIIRFPFLERFEYIAIPLWMLILVCNLMLFTWVILRGMKRVFQQNQKRTLAVFCVILFACSFLFQKHGQIYKLNSILNSVSTYVIFLYPPLLFLLVKTVHAFKKRTVQR</sequence>
<comment type="subcellular location">
    <subcellularLocation>
        <location evidence="1">Membrane</location>
        <topology evidence="1">Multi-pass membrane protein</topology>
    </subcellularLocation>
</comment>
<keyword evidence="10" id="KW-1185">Reference proteome</keyword>
<dbReference type="RefSeq" id="WP_246358729.1">
    <property type="nucleotide sequence ID" value="NZ_WHOA01000126.1"/>
</dbReference>
<protein>
    <submittedName>
        <fullName evidence="9">GerAB/ArcD/ProY family transporter</fullName>
    </submittedName>
</protein>
<accession>A0ABX1Y0D0</accession>
<evidence type="ECO:0000313" key="9">
    <source>
        <dbReference type="EMBL" id="NOU73505.1"/>
    </source>
</evidence>
<keyword evidence="3" id="KW-0813">Transport</keyword>
<keyword evidence="4" id="KW-0309">Germination</keyword>
<feature type="transmembrane region" description="Helical" evidence="8">
    <location>
        <begin position="49"/>
        <end position="70"/>
    </location>
</feature>
<dbReference type="EMBL" id="WHOA01000126">
    <property type="protein sequence ID" value="NOU73505.1"/>
    <property type="molecule type" value="Genomic_DNA"/>
</dbReference>
<name>A0ABX1Y0D0_9BACL</name>
<evidence type="ECO:0000256" key="6">
    <source>
        <dbReference type="ARBA" id="ARBA00022989"/>
    </source>
</evidence>
<feature type="transmembrane region" description="Helical" evidence="8">
    <location>
        <begin position="121"/>
        <end position="143"/>
    </location>
</feature>
<comment type="similarity">
    <text evidence="2">Belongs to the amino acid-polyamine-organocation (APC) superfamily. Spore germination protein (SGP) (TC 2.A.3.9) family.</text>
</comment>
<evidence type="ECO:0000256" key="4">
    <source>
        <dbReference type="ARBA" id="ARBA00022544"/>
    </source>
</evidence>
<feature type="transmembrane region" description="Helical" evidence="8">
    <location>
        <begin position="224"/>
        <end position="248"/>
    </location>
</feature>
<keyword evidence="5 8" id="KW-0812">Transmembrane</keyword>
<feature type="transmembrane region" description="Helical" evidence="8">
    <location>
        <begin position="149"/>
        <end position="170"/>
    </location>
</feature>
<evidence type="ECO:0000313" key="10">
    <source>
        <dbReference type="Proteomes" id="UP000616779"/>
    </source>
</evidence>
<reference evidence="9 10" key="1">
    <citation type="submission" date="2019-10" db="EMBL/GenBank/DDBJ databases">
        <title>Description of Paenibacillus terrestris sp. nov.</title>
        <authorList>
            <person name="Carlier A."/>
            <person name="Qi S."/>
        </authorList>
    </citation>
    <scope>NUCLEOTIDE SEQUENCE [LARGE SCALE GENOMIC DNA]</scope>
    <source>
        <strain evidence="9 10">LMG 31458</strain>
    </source>
</reference>
<gene>
    <name evidence="9" type="ORF">GC098_19110</name>
</gene>
<dbReference type="InterPro" id="IPR004761">
    <property type="entry name" value="Spore_GerAB"/>
</dbReference>
<dbReference type="NCBIfam" id="TIGR00912">
    <property type="entry name" value="2A0309"/>
    <property type="match status" value="1"/>
</dbReference>
<evidence type="ECO:0000256" key="1">
    <source>
        <dbReference type="ARBA" id="ARBA00004141"/>
    </source>
</evidence>
<dbReference type="PANTHER" id="PTHR34975:SF2">
    <property type="entry name" value="SPORE GERMINATION PROTEIN A2"/>
    <property type="match status" value="1"/>
</dbReference>
<comment type="caution">
    <text evidence="9">The sequence shown here is derived from an EMBL/GenBank/DDBJ whole genome shotgun (WGS) entry which is preliminary data.</text>
</comment>
<evidence type="ECO:0000256" key="5">
    <source>
        <dbReference type="ARBA" id="ARBA00022692"/>
    </source>
</evidence>
<keyword evidence="6 8" id="KW-1133">Transmembrane helix</keyword>
<feature type="transmembrane region" description="Helical" evidence="8">
    <location>
        <begin position="310"/>
        <end position="327"/>
    </location>
</feature>
<proteinExistence type="inferred from homology"/>
<feature type="transmembrane region" description="Helical" evidence="8">
    <location>
        <begin position="90"/>
        <end position="109"/>
    </location>
</feature>
<evidence type="ECO:0000256" key="7">
    <source>
        <dbReference type="ARBA" id="ARBA00023136"/>
    </source>
</evidence>
<feature type="transmembrane region" description="Helical" evidence="8">
    <location>
        <begin position="339"/>
        <end position="359"/>
    </location>
</feature>
<feature type="transmembrane region" description="Helical" evidence="8">
    <location>
        <begin position="191"/>
        <end position="212"/>
    </location>
</feature>
<evidence type="ECO:0000256" key="2">
    <source>
        <dbReference type="ARBA" id="ARBA00007998"/>
    </source>
</evidence>
<dbReference type="PANTHER" id="PTHR34975">
    <property type="entry name" value="SPORE GERMINATION PROTEIN A2"/>
    <property type="match status" value="1"/>
</dbReference>
<evidence type="ECO:0000256" key="8">
    <source>
        <dbReference type="SAM" id="Phobius"/>
    </source>
</evidence>
<dbReference type="Proteomes" id="UP000616779">
    <property type="component" value="Unassembled WGS sequence"/>
</dbReference>
<feature type="transmembrane region" description="Helical" evidence="8">
    <location>
        <begin position="277"/>
        <end position="298"/>
    </location>
</feature>
<dbReference type="Pfam" id="PF03845">
    <property type="entry name" value="Spore_permease"/>
    <property type="match status" value="1"/>
</dbReference>